<protein>
    <submittedName>
        <fullName evidence="1">Uncharacterized protein</fullName>
    </submittedName>
</protein>
<proteinExistence type="predicted"/>
<dbReference type="AlphaFoldDB" id="A0A1M6W7T6"/>
<accession>A0A1M6W7T6</accession>
<dbReference type="Proteomes" id="UP000183994">
    <property type="component" value="Unassembled WGS sequence"/>
</dbReference>
<gene>
    <name evidence="1" type="ORF">SAMN02745216_04272</name>
</gene>
<dbReference type="RefSeq" id="WP_073478293.1">
    <property type="nucleotide sequence ID" value="NZ_FQZU01000037.1"/>
</dbReference>
<name>A0A1M6W7T6_9BACT</name>
<evidence type="ECO:0000313" key="2">
    <source>
        <dbReference type="Proteomes" id="UP000183994"/>
    </source>
</evidence>
<keyword evidence="2" id="KW-1185">Reference proteome</keyword>
<evidence type="ECO:0000313" key="1">
    <source>
        <dbReference type="EMBL" id="SHK89757.1"/>
    </source>
</evidence>
<reference evidence="2" key="1">
    <citation type="submission" date="2016-11" db="EMBL/GenBank/DDBJ databases">
        <authorList>
            <person name="Varghese N."/>
            <person name="Submissions S."/>
        </authorList>
    </citation>
    <scope>NUCLEOTIDE SEQUENCE [LARGE SCALE GENOMIC DNA]</scope>
    <source>
        <strain evidence="2">DSM 16219</strain>
    </source>
</reference>
<dbReference type="EMBL" id="FQZU01000037">
    <property type="protein sequence ID" value="SHK89757.1"/>
    <property type="molecule type" value="Genomic_DNA"/>
</dbReference>
<dbReference type="STRING" id="1121393.SAMN02745216_04272"/>
<organism evidence="1 2">
    <name type="scientific">Desulfatibacillum alkenivorans DSM 16219</name>
    <dbReference type="NCBI Taxonomy" id="1121393"/>
    <lineage>
        <taxon>Bacteria</taxon>
        <taxon>Pseudomonadati</taxon>
        <taxon>Thermodesulfobacteriota</taxon>
        <taxon>Desulfobacteria</taxon>
        <taxon>Desulfobacterales</taxon>
        <taxon>Desulfatibacillaceae</taxon>
        <taxon>Desulfatibacillum</taxon>
    </lineage>
</organism>
<sequence>MKTENLVLAVKLWLRQNGYRLAEDRVEEHDHLLRAHQEYGGKPFELKIIINSTATSLQMKYLGALDITPRTLEIINTINTYNGYDKVFFDEESRTLTGMTRFPSGSIFKNEIIDLVGKMLLIIKEIRSVA</sequence>